<dbReference type="AlphaFoldDB" id="M4V4K2"/>
<dbReference type="SMART" id="SM00209">
    <property type="entry name" value="TSP1"/>
    <property type="match status" value="2"/>
</dbReference>
<dbReference type="InterPro" id="IPR036383">
    <property type="entry name" value="TSP1_rpt_sf"/>
</dbReference>
<proteinExistence type="predicted"/>
<dbReference type="HOGENOM" id="CLU_531754_0_0_7"/>
<dbReference type="Gene3D" id="2.20.100.10">
    <property type="entry name" value="Thrombospondin type-1 (TSP1) repeat"/>
    <property type="match status" value="2"/>
</dbReference>
<evidence type="ECO:0000313" key="6">
    <source>
        <dbReference type="EMBL" id="AGH94262.1"/>
    </source>
</evidence>
<dbReference type="InterPro" id="IPR044004">
    <property type="entry name" value="TSP1_spondin_dom"/>
</dbReference>
<dbReference type="OrthoDB" id="5312548at2"/>
<reference evidence="6 7" key="1">
    <citation type="journal article" date="2013" name="ISME J.">
        <title>By their genes ye shall know them: genomic signatures of predatory bacteria.</title>
        <authorList>
            <person name="Pasternak Z."/>
            <person name="Pietrokovski S."/>
            <person name="Rotem O."/>
            <person name="Gophna U."/>
            <person name="Lurie-Weinberger M.N."/>
            <person name="Jurkevitch E."/>
        </authorList>
    </citation>
    <scope>NUCLEOTIDE SEQUENCE [LARGE SCALE GENOMIC DNA]</scope>
    <source>
        <strain evidence="6 7">JSS</strain>
    </source>
</reference>
<dbReference type="InterPro" id="IPR051418">
    <property type="entry name" value="Spondin/Thrombospondin_T1"/>
</dbReference>
<evidence type="ECO:0000256" key="4">
    <source>
        <dbReference type="SAM" id="Phobius"/>
    </source>
</evidence>
<keyword evidence="3" id="KW-0325">Glycoprotein</keyword>
<evidence type="ECO:0000313" key="7">
    <source>
        <dbReference type="Proteomes" id="UP000012040"/>
    </source>
</evidence>
<keyword evidence="4" id="KW-0812">Transmembrane</keyword>
<evidence type="ECO:0000259" key="5">
    <source>
        <dbReference type="Pfam" id="PF19028"/>
    </source>
</evidence>
<dbReference type="Pfam" id="PF00090">
    <property type="entry name" value="TSP_1"/>
    <property type="match status" value="1"/>
</dbReference>
<dbReference type="InterPro" id="IPR000884">
    <property type="entry name" value="TSP1_rpt"/>
</dbReference>
<dbReference type="STRING" id="1184267.A11Q_42"/>
<name>M4V4K2_9BACT</name>
<feature type="domain" description="Spondin-like TSP1" evidence="5">
    <location>
        <begin position="343"/>
        <end position="394"/>
    </location>
</feature>
<dbReference type="PANTHER" id="PTHR11311">
    <property type="entry name" value="SPONDIN"/>
    <property type="match status" value="1"/>
</dbReference>
<accession>M4V4K2</accession>
<evidence type="ECO:0000256" key="1">
    <source>
        <dbReference type="ARBA" id="ARBA00022729"/>
    </source>
</evidence>
<gene>
    <name evidence="6" type="ORF">A11Q_42</name>
</gene>
<protein>
    <recommendedName>
        <fullName evidence="5">Spondin-like TSP1 domain-containing protein</fullName>
    </recommendedName>
</protein>
<dbReference type="PATRIC" id="fig|1184267.3.peg.44"/>
<dbReference type="PANTHER" id="PTHR11311:SF15">
    <property type="entry name" value="SPONDIN-2"/>
    <property type="match status" value="1"/>
</dbReference>
<evidence type="ECO:0000256" key="3">
    <source>
        <dbReference type="ARBA" id="ARBA00023180"/>
    </source>
</evidence>
<dbReference type="EMBL" id="CP003537">
    <property type="protein sequence ID" value="AGH94262.1"/>
    <property type="molecule type" value="Genomic_DNA"/>
</dbReference>
<feature type="transmembrane region" description="Helical" evidence="4">
    <location>
        <begin position="21"/>
        <end position="44"/>
    </location>
</feature>
<keyword evidence="2" id="KW-1015">Disulfide bond</keyword>
<evidence type="ECO:0000256" key="2">
    <source>
        <dbReference type="ARBA" id="ARBA00023157"/>
    </source>
</evidence>
<organism evidence="6 7">
    <name type="scientific">Pseudobdellovibrio exovorus JSS</name>
    <dbReference type="NCBI Taxonomy" id="1184267"/>
    <lineage>
        <taxon>Bacteria</taxon>
        <taxon>Pseudomonadati</taxon>
        <taxon>Bdellovibrionota</taxon>
        <taxon>Bdellovibrionia</taxon>
        <taxon>Bdellovibrionales</taxon>
        <taxon>Pseudobdellovibrionaceae</taxon>
        <taxon>Pseudobdellovibrio</taxon>
    </lineage>
</organism>
<keyword evidence="4" id="KW-1133">Transmembrane helix</keyword>
<dbReference type="SUPFAM" id="SSF82895">
    <property type="entry name" value="TSP-1 type 1 repeat"/>
    <property type="match status" value="2"/>
</dbReference>
<keyword evidence="7" id="KW-1185">Reference proteome</keyword>
<keyword evidence="4" id="KW-0472">Membrane</keyword>
<dbReference type="PROSITE" id="PS50092">
    <property type="entry name" value="TSP1"/>
    <property type="match status" value="2"/>
</dbReference>
<dbReference type="RefSeq" id="WP_015468752.1">
    <property type="nucleotide sequence ID" value="NC_020813.1"/>
</dbReference>
<keyword evidence="1" id="KW-0732">Signal</keyword>
<dbReference type="Pfam" id="PF19028">
    <property type="entry name" value="TSP1_spondin"/>
    <property type="match status" value="1"/>
</dbReference>
<dbReference type="KEGG" id="bex:A11Q_42"/>
<dbReference type="Proteomes" id="UP000012040">
    <property type="component" value="Chromosome"/>
</dbReference>
<sequence length="593" mass="60776">MRNVQRWWNIKKLFFINNRGVSLIQLMVAVALGAVVSLAVINMMSFSTQEQKKVQLRDELLKLKNSFSEILQQNQAIQNTINASVNANMACLRNRTTCATSLVASAYSPSLDRIVLYNSGTGGGQVFYDGRTTSSAGFTEKGTKCSGFSPTGAGNDNCPIGYIINWYVNEAASTSGLTLTINAKMVFNPSDNHLMKNFINARAGDTKVGSYDVTISRRVLSLTDLNVVTCDQNGINLSHSAAYTFYATPSVPTGSRCQQETRVCSVVNNTASLSGSYTNPTCTQNCSGNWGACSVMCGGGTQTYTVDVPANQWGAACPHVDGETRTCNTAACAPPSTPVNCAGDWSAWSSCSASCGGGTQTRTYTVTTPAANGGTACPATNGQTQSQSCNPQSCGAPVDCVGAWTPCLTSSGNSTYVVTTPAANGGAACSVPEGTTMPCNCACYCGSWSCSYPYSGSGQHGAGSASYAACMSASGVPYGGCTPNGCVWVGGPGCVAATGGGGGPSTPAPVNCVGSWSGCDASGLKTFTVTTPAANGGTACAAAHGATSCSGCTSGTRRCCGNTWSSPAPTTPSIFCGCGNSPEWWPAHLPSGC</sequence>